<comment type="subcellular location">
    <subcellularLocation>
        <location evidence="1">Membrane</location>
        <topology evidence="1">Multi-pass membrane protein</topology>
    </subcellularLocation>
</comment>
<evidence type="ECO:0000313" key="8">
    <source>
        <dbReference type="EMBL" id="MBS7526150.1"/>
    </source>
</evidence>
<comment type="similarity">
    <text evidence="2">Belongs to the GtrA family.</text>
</comment>
<feature type="transmembrane region" description="Helical" evidence="6">
    <location>
        <begin position="39"/>
        <end position="58"/>
    </location>
</feature>
<dbReference type="InterPro" id="IPR007267">
    <property type="entry name" value="GtrA_DPMS_TM"/>
</dbReference>
<evidence type="ECO:0000256" key="1">
    <source>
        <dbReference type="ARBA" id="ARBA00004141"/>
    </source>
</evidence>
<dbReference type="Proteomes" id="UP000746471">
    <property type="component" value="Unassembled WGS sequence"/>
</dbReference>
<accession>A0ABS5PLV8</accession>
<feature type="transmembrane region" description="Helical" evidence="6">
    <location>
        <begin position="12"/>
        <end position="33"/>
    </location>
</feature>
<name>A0ABS5PLV8_9FIRM</name>
<evidence type="ECO:0000313" key="9">
    <source>
        <dbReference type="Proteomes" id="UP000746471"/>
    </source>
</evidence>
<reference evidence="8 9" key="1">
    <citation type="submission" date="2021-05" db="EMBL/GenBank/DDBJ databases">
        <title>Fusibacter ferrireducens sp. nov., an anaerobic, sulfur- and Fe-reducing bacterium isolated from the mangrove sediment.</title>
        <authorList>
            <person name="Qiu D."/>
        </authorList>
    </citation>
    <scope>NUCLEOTIDE SEQUENCE [LARGE SCALE GENOMIC DNA]</scope>
    <source>
        <strain evidence="8 9">DSM 12116</strain>
    </source>
</reference>
<evidence type="ECO:0000259" key="7">
    <source>
        <dbReference type="Pfam" id="PF04138"/>
    </source>
</evidence>
<evidence type="ECO:0000256" key="3">
    <source>
        <dbReference type="ARBA" id="ARBA00022692"/>
    </source>
</evidence>
<keyword evidence="9" id="KW-1185">Reference proteome</keyword>
<evidence type="ECO:0000256" key="2">
    <source>
        <dbReference type="ARBA" id="ARBA00009399"/>
    </source>
</evidence>
<sequence>MHKSDRKEFYRTAKFVMFSISAGVIEIVSFTLLNEIARLPYWTSYLIALILSVLWNFTLNRRYTFKSAANVPIAMLKVFGYYCVFTPLSTYVGNYLVVALLWNEYAATGLNMACNLVTEFLFDKHVVYRNTLDTNEIAQREQHHTEAE</sequence>
<dbReference type="InterPro" id="IPR051401">
    <property type="entry name" value="GtrA_CellWall_Glycosyl"/>
</dbReference>
<gene>
    <name evidence="8" type="ORF">KHM83_05640</name>
</gene>
<feature type="transmembrane region" description="Helical" evidence="6">
    <location>
        <begin position="79"/>
        <end position="102"/>
    </location>
</feature>
<dbReference type="RefSeq" id="WP_213235937.1">
    <property type="nucleotide sequence ID" value="NZ_JAHBCL010000008.1"/>
</dbReference>
<feature type="domain" description="GtrA/DPMS transmembrane" evidence="7">
    <location>
        <begin position="14"/>
        <end position="127"/>
    </location>
</feature>
<dbReference type="EMBL" id="JAHBCL010000008">
    <property type="protein sequence ID" value="MBS7526150.1"/>
    <property type="molecule type" value="Genomic_DNA"/>
</dbReference>
<dbReference type="Pfam" id="PF04138">
    <property type="entry name" value="GtrA_DPMS_TM"/>
    <property type="match status" value="1"/>
</dbReference>
<dbReference type="PANTHER" id="PTHR38459">
    <property type="entry name" value="PROPHAGE BACTOPRENOL-LINKED GLUCOSE TRANSLOCASE HOMOLOG"/>
    <property type="match status" value="1"/>
</dbReference>
<dbReference type="PANTHER" id="PTHR38459:SF1">
    <property type="entry name" value="PROPHAGE BACTOPRENOL-LINKED GLUCOSE TRANSLOCASE HOMOLOG"/>
    <property type="match status" value="1"/>
</dbReference>
<keyword evidence="3 6" id="KW-0812">Transmembrane</keyword>
<evidence type="ECO:0000256" key="5">
    <source>
        <dbReference type="ARBA" id="ARBA00023136"/>
    </source>
</evidence>
<protein>
    <submittedName>
        <fullName evidence="8">GtrA family protein</fullName>
    </submittedName>
</protein>
<keyword evidence="4 6" id="KW-1133">Transmembrane helix</keyword>
<comment type="caution">
    <text evidence="8">The sequence shown here is derived from an EMBL/GenBank/DDBJ whole genome shotgun (WGS) entry which is preliminary data.</text>
</comment>
<keyword evidence="5 6" id="KW-0472">Membrane</keyword>
<evidence type="ECO:0000256" key="6">
    <source>
        <dbReference type="SAM" id="Phobius"/>
    </source>
</evidence>
<proteinExistence type="inferred from homology"/>
<organism evidence="8 9">
    <name type="scientific">Fusibacter paucivorans</name>
    <dbReference type="NCBI Taxonomy" id="76009"/>
    <lineage>
        <taxon>Bacteria</taxon>
        <taxon>Bacillati</taxon>
        <taxon>Bacillota</taxon>
        <taxon>Clostridia</taxon>
        <taxon>Eubacteriales</taxon>
        <taxon>Eubacteriales Family XII. Incertae Sedis</taxon>
        <taxon>Fusibacter</taxon>
    </lineage>
</organism>
<evidence type="ECO:0000256" key="4">
    <source>
        <dbReference type="ARBA" id="ARBA00022989"/>
    </source>
</evidence>